<accession>A0ABR4P3E3</accession>
<keyword evidence="3" id="KW-1185">Reference proteome</keyword>
<dbReference type="CDD" id="cd18186">
    <property type="entry name" value="BTB_POZ_ZBTB_KLHL-like"/>
    <property type="match status" value="1"/>
</dbReference>
<dbReference type="InterPro" id="IPR011333">
    <property type="entry name" value="SKP1/BTB/POZ_sf"/>
</dbReference>
<dbReference type="EMBL" id="JBFCZG010000010">
    <property type="protein sequence ID" value="KAL3417829.1"/>
    <property type="molecule type" value="Genomic_DNA"/>
</dbReference>
<sequence>MNNLTVVKKEEEKQNSPNHTIIFYVGSDAEEFLVHKEFVFRHSPVLRAALTSTAKLQVYHLPSTTVAAFRLLSSFFYTGKLDLVLHSTTKKIDETDPKQTLSGKEHGPACAAQDLDLINLYILAGELKIPAVQTLVTMNMHRISMCCGPMSTSVLPLIWEKTPVGSPLRHLAVDQYCWQAPIQALLAAPHNFPKEMLISIACFLWNEVSEDTLMRRRDECKVEDYLVEDDGN</sequence>
<dbReference type="PANTHER" id="PTHR47843:SF2">
    <property type="entry name" value="BTB DOMAIN-CONTAINING PROTEIN"/>
    <property type="match status" value="1"/>
</dbReference>
<dbReference type="PANTHER" id="PTHR47843">
    <property type="entry name" value="BTB DOMAIN-CONTAINING PROTEIN-RELATED"/>
    <property type="match status" value="1"/>
</dbReference>
<organism evidence="2 3">
    <name type="scientific">Phlyctema vagabunda</name>
    <dbReference type="NCBI Taxonomy" id="108571"/>
    <lineage>
        <taxon>Eukaryota</taxon>
        <taxon>Fungi</taxon>
        <taxon>Dikarya</taxon>
        <taxon>Ascomycota</taxon>
        <taxon>Pezizomycotina</taxon>
        <taxon>Leotiomycetes</taxon>
        <taxon>Helotiales</taxon>
        <taxon>Dermateaceae</taxon>
        <taxon>Phlyctema</taxon>
    </lineage>
</organism>
<comment type="caution">
    <text evidence="2">The sequence shown here is derived from an EMBL/GenBank/DDBJ whole genome shotgun (WGS) entry which is preliminary data.</text>
</comment>
<name>A0ABR4P3E3_9HELO</name>
<protein>
    <recommendedName>
        <fullName evidence="1">BTB domain-containing protein</fullName>
    </recommendedName>
</protein>
<proteinExistence type="predicted"/>
<reference evidence="2 3" key="1">
    <citation type="submission" date="2024-06" db="EMBL/GenBank/DDBJ databases">
        <title>Complete genome of Phlyctema vagabunda strain 19-DSS-EL-015.</title>
        <authorList>
            <person name="Fiorenzani C."/>
        </authorList>
    </citation>
    <scope>NUCLEOTIDE SEQUENCE [LARGE SCALE GENOMIC DNA]</scope>
    <source>
        <strain evidence="2 3">19-DSS-EL-015</strain>
    </source>
</reference>
<gene>
    <name evidence="2" type="ORF">PVAG01_10839</name>
</gene>
<dbReference type="InterPro" id="IPR000210">
    <property type="entry name" value="BTB/POZ_dom"/>
</dbReference>
<dbReference type="Pfam" id="PF00651">
    <property type="entry name" value="BTB"/>
    <property type="match status" value="1"/>
</dbReference>
<evidence type="ECO:0000313" key="3">
    <source>
        <dbReference type="Proteomes" id="UP001629113"/>
    </source>
</evidence>
<evidence type="ECO:0000259" key="1">
    <source>
        <dbReference type="PROSITE" id="PS50097"/>
    </source>
</evidence>
<dbReference type="PROSITE" id="PS50097">
    <property type="entry name" value="BTB"/>
    <property type="match status" value="1"/>
</dbReference>
<dbReference type="Proteomes" id="UP001629113">
    <property type="component" value="Unassembled WGS sequence"/>
</dbReference>
<feature type="domain" description="BTB" evidence="1">
    <location>
        <begin position="19"/>
        <end position="85"/>
    </location>
</feature>
<dbReference type="Gene3D" id="3.30.710.10">
    <property type="entry name" value="Potassium Channel Kv1.1, Chain A"/>
    <property type="match status" value="1"/>
</dbReference>
<evidence type="ECO:0000313" key="2">
    <source>
        <dbReference type="EMBL" id="KAL3417829.1"/>
    </source>
</evidence>
<dbReference type="SUPFAM" id="SSF54695">
    <property type="entry name" value="POZ domain"/>
    <property type="match status" value="1"/>
</dbReference>